<organism evidence="8">
    <name type="scientific">freshwater metagenome</name>
    <dbReference type="NCBI Taxonomy" id="449393"/>
    <lineage>
        <taxon>unclassified sequences</taxon>
        <taxon>metagenomes</taxon>
        <taxon>ecological metagenomes</taxon>
    </lineage>
</organism>
<gene>
    <name evidence="7" type="ORF">UFOPK2754_01279</name>
    <name evidence="8" type="ORF">UFOPK3139_00230</name>
    <name evidence="9" type="ORF">UFOPK3543_01011</name>
    <name evidence="10" type="ORF">UFOPK3967_01779</name>
</gene>
<dbReference type="EMBL" id="CAFABA010000005">
    <property type="protein sequence ID" value="CAB4814181.1"/>
    <property type="molecule type" value="Genomic_DNA"/>
</dbReference>
<comment type="similarity">
    <text evidence="5">Belongs to the L2HGDH family.</text>
</comment>
<dbReference type="PANTHER" id="PTHR43104">
    <property type="entry name" value="L-2-HYDROXYGLUTARATE DEHYDROGENASE, MITOCHONDRIAL"/>
    <property type="match status" value="1"/>
</dbReference>
<sequence>MERVDVVVIGAGIVGLATARALIETEPARSVVLLEKEAGPGRHQSGHNSGVIHSGIYYKPGSAKATLVREGRAELLTFCAEHAIRVDHCGKVIVAVDDNELPRLATLEARAAANGIAAVRIGPAELREREPHARGVAALVVPSAAIVSYPAVCDALRRELERAGVFVRTGFAVDAIDEQGDTITVSDSRTGDRVTARSLVNCAGLHSDRIARLAGTDTGGVQIMPFRGEYYELIEDRRYLCRSLIYPVPDPAFPFLGVHLTRMIDGSIHAGPNAVPALAREGYRRRDIDLGDVRELLGSARSYKLAKKYWRTGAGEIHRSLRKRAFVRALQALCPDIEPGDLTPSHAGVRAQAIDASGNLLDDFAFASTPRSVHVVNAPSPAATASLAIGRTVAARMPAFA</sequence>
<dbReference type="SUPFAM" id="SSF51905">
    <property type="entry name" value="FAD/NAD(P)-binding domain"/>
    <property type="match status" value="1"/>
</dbReference>
<reference evidence="8" key="1">
    <citation type="submission" date="2020-05" db="EMBL/GenBank/DDBJ databases">
        <authorList>
            <person name="Chiriac C."/>
            <person name="Salcher M."/>
            <person name="Ghai R."/>
            <person name="Kavagutti S V."/>
        </authorList>
    </citation>
    <scope>NUCLEOTIDE SEQUENCE</scope>
</reference>
<keyword evidence="4" id="KW-0560">Oxidoreductase</keyword>
<dbReference type="Gene3D" id="3.50.50.60">
    <property type="entry name" value="FAD/NAD(P)-binding domain"/>
    <property type="match status" value="1"/>
</dbReference>
<keyword evidence="3" id="KW-0274">FAD</keyword>
<proteinExistence type="inferred from homology"/>
<dbReference type="EMBL" id="CAFBMH010000027">
    <property type="protein sequence ID" value="CAB4903745.1"/>
    <property type="molecule type" value="Genomic_DNA"/>
</dbReference>
<protein>
    <submittedName>
        <fullName evidence="8">Unannotated protein</fullName>
    </submittedName>
</protein>
<evidence type="ECO:0000313" key="9">
    <source>
        <dbReference type="EMBL" id="CAB4903745.1"/>
    </source>
</evidence>
<dbReference type="PANTHER" id="PTHR43104:SF2">
    <property type="entry name" value="L-2-HYDROXYGLUTARATE DEHYDROGENASE, MITOCHONDRIAL"/>
    <property type="match status" value="1"/>
</dbReference>
<comment type="cofactor">
    <cofactor evidence="1">
        <name>FAD</name>
        <dbReference type="ChEBI" id="CHEBI:57692"/>
    </cofactor>
</comment>
<dbReference type="GO" id="GO:0047545">
    <property type="term" value="F:(S)-2-hydroxyglutarate dehydrogenase activity"/>
    <property type="evidence" value="ECO:0007669"/>
    <property type="project" value="TreeGrafter"/>
</dbReference>
<evidence type="ECO:0000313" key="8">
    <source>
        <dbReference type="EMBL" id="CAB4814181.1"/>
    </source>
</evidence>
<evidence type="ECO:0000313" key="7">
    <source>
        <dbReference type="EMBL" id="CAB4742600.1"/>
    </source>
</evidence>
<keyword evidence="2" id="KW-0285">Flavoprotein</keyword>
<evidence type="ECO:0000259" key="6">
    <source>
        <dbReference type="Pfam" id="PF01266"/>
    </source>
</evidence>
<evidence type="ECO:0000256" key="4">
    <source>
        <dbReference type="ARBA" id="ARBA00023002"/>
    </source>
</evidence>
<dbReference type="Gene3D" id="3.30.9.10">
    <property type="entry name" value="D-Amino Acid Oxidase, subunit A, domain 2"/>
    <property type="match status" value="1"/>
</dbReference>
<evidence type="ECO:0000256" key="2">
    <source>
        <dbReference type="ARBA" id="ARBA00022630"/>
    </source>
</evidence>
<accession>A0A6J6YXL1</accession>
<evidence type="ECO:0000256" key="1">
    <source>
        <dbReference type="ARBA" id="ARBA00001974"/>
    </source>
</evidence>
<dbReference type="GO" id="GO:0005737">
    <property type="term" value="C:cytoplasm"/>
    <property type="evidence" value="ECO:0007669"/>
    <property type="project" value="TreeGrafter"/>
</dbReference>
<dbReference type="InterPro" id="IPR006076">
    <property type="entry name" value="FAD-dep_OxRdtase"/>
</dbReference>
<evidence type="ECO:0000256" key="3">
    <source>
        <dbReference type="ARBA" id="ARBA00022827"/>
    </source>
</evidence>
<dbReference type="AlphaFoldDB" id="A0A6J6YXL1"/>
<feature type="domain" description="FAD dependent oxidoreductase" evidence="6">
    <location>
        <begin position="5"/>
        <end position="396"/>
    </location>
</feature>
<dbReference type="NCBIfam" id="NF008726">
    <property type="entry name" value="PRK11728.1"/>
    <property type="match status" value="1"/>
</dbReference>
<dbReference type="InterPro" id="IPR036188">
    <property type="entry name" value="FAD/NAD-bd_sf"/>
</dbReference>
<dbReference type="Pfam" id="PF01266">
    <property type="entry name" value="DAO"/>
    <property type="match status" value="1"/>
</dbReference>
<dbReference type="EMBL" id="CAEZYR010000040">
    <property type="protein sequence ID" value="CAB4742600.1"/>
    <property type="molecule type" value="Genomic_DNA"/>
</dbReference>
<evidence type="ECO:0000313" key="10">
    <source>
        <dbReference type="EMBL" id="CAB5003348.1"/>
    </source>
</evidence>
<evidence type="ECO:0000256" key="5">
    <source>
        <dbReference type="ARBA" id="ARBA00037941"/>
    </source>
</evidence>
<dbReference type="EMBL" id="CAFBOS010000111">
    <property type="protein sequence ID" value="CAB5003348.1"/>
    <property type="molecule type" value="Genomic_DNA"/>
</dbReference>
<name>A0A6J6YXL1_9ZZZZ</name>